<evidence type="ECO:0000313" key="12">
    <source>
        <dbReference type="Proteomes" id="UP000244792"/>
    </source>
</evidence>
<keyword evidence="4" id="KW-0283">Flagellar rotation</keyword>
<dbReference type="Pfam" id="PF20560">
    <property type="entry name" value="MotA_N"/>
    <property type="match status" value="1"/>
</dbReference>
<feature type="domain" description="MotA/TolQ/ExbB proton channel" evidence="9">
    <location>
        <begin position="102"/>
        <end position="217"/>
    </location>
</feature>
<dbReference type="Pfam" id="PF01618">
    <property type="entry name" value="MotA_ExbB"/>
    <property type="match status" value="1"/>
</dbReference>
<keyword evidence="2" id="KW-1003">Cell membrane</keyword>
<dbReference type="InterPro" id="IPR047055">
    <property type="entry name" value="MotA-like"/>
</dbReference>
<organism evidence="11 12">
    <name type="scientific">Thermodesulfobium acidiphilum</name>
    <dbReference type="NCBI Taxonomy" id="1794699"/>
    <lineage>
        <taxon>Bacteria</taxon>
        <taxon>Pseudomonadati</taxon>
        <taxon>Thermodesulfobiota</taxon>
        <taxon>Thermodesulfobiia</taxon>
        <taxon>Thermodesulfobiales</taxon>
        <taxon>Thermodesulfobiaceae</taxon>
        <taxon>Thermodesulfobium</taxon>
    </lineage>
</organism>
<evidence type="ECO:0000256" key="4">
    <source>
        <dbReference type="ARBA" id="ARBA00022779"/>
    </source>
</evidence>
<dbReference type="InterPro" id="IPR002898">
    <property type="entry name" value="MotA_ExbB_proton_chnl"/>
</dbReference>
<dbReference type="KEGG" id="taci:TDSAC_1765"/>
<dbReference type="GO" id="GO:0071978">
    <property type="term" value="P:bacterial-type flagellum-dependent swarming motility"/>
    <property type="evidence" value="ECO:0007669"/>
    <property type="project" value="InterPro"/>
</dbReference>
<evidence type="ECO:0000256" key="5">
    <source>
        <dbReference type="ARBA" id="ARBA00022989"/>
    </source>
</evidence>
<sequence length="264" mass="28423">MDIATIAGFIIAFGSITLSVIIEGGSFSHYLSLPAFVLVLGGTTGAVVINTTVDQLKMVPKIVRKAFFAPKDNPVKVIDQIVRLAEKARREGLLSLEAELEGVDDLFMKRGVQLVVDAVDPELVRAILENDLEIMEARHKLGENFFIGLGGFAPTLGILGTVMGLVHMLANLEDPSGVSQAIAGAFIATLYGVGVANLVFLPIAGKLGVRSKEEAQIKTMIMEGILSIQAGDNPRIIEEKLKVFLPPTLRLAYETQKEKERVSA</sequence>
<evidence type="ECO:0000256" key="8">
    <source>
        <dbReference type="SAM" id="Phobius"/>
    </source>
</evidence>
<evidence type="ECO:0000256" key="7">
    <source>
        <dbReference type="RuleBase" id="RU004057"/>
    </source>
</evidence>
<keyword evidence="3 8" id="KW-0812">Transmembrane</keyword>
<dbReference type="RefSeq" id="WP_108310175.1">
    <property type="nucleotide sequence ID" value="NZ_CP020921.1"/>
</dbReference>
<gene>
    <name evidence="11" type="ORF">TDSAC_1765</name>
</gene>
<evidence type="ECO:0000256" key="1">
    <source>
        <dbReference type="ARBA" id="ARBA00004651"/>
    </source>
</evidence>
<reference evidence="11 12" key="1">
    <citation type="submission" date="2017-04" db="EMBL/GenBank/DDBJ databases">
        <title>Genomic insights into metabolism of Thermodesulfobium acidiphilum.</title>
        <authorList>
            <person name="Toshchakov S.V."/>
            <person name="Frolov E.N."/>
            <person name="Kublanov I.V."/>
            <person name="Samarov N.I."/>
            <person name="Novikov A."/>
            <person name="Lebedinsky A.V."/>
            <person name="Bonch-Osmolovskaya E.A."/>
            <person name="Chernyh N.A."/>
        </authorList>
    </citation>
    <scope>NUCLEOTIDE SEQUENCE [LARGE SCALE GENOMIC DNA]</scope>
    <source>
        <strain evidence="11 12">3127-1</strain>
    </source>
</reference>
<dbReference type="GO" id="GO:0006935">
    <property type="term" value="P:chemotaxis"/>
    <property type="evidence" value="ECO:0007669"/>
    <property type="project" value="InterPro"/>
</dbReference>
<keyword evidence="7" id="KW-0813">Transport</keyword>
<dbReference type="InterPro" id="IPR046786">
    <property type="entry name" value="MotA_N"/>
</dbReference>
<accession>A0A2R4W2R5</accession>
<dbReference type="GO" id="GO:0005886">
    <property type="term" value="C:plasma membrane"/>
    <property type="evidence" value="ECO:0007669"/>
    <property type="project" value="UniProtKB-SubCell"/>
</dbReference>
<dbReference type="Proteomes" id="UP000244792">
    <property type="component" value="Chromosome"/>
</dbReference>
<keyword evidence="12" id="KW-1185">Reference proteome</keyword>
<evidence type="ECO:0000256" key="6">
    <source>
        <dbReference type="ARBA" id="ARBA00023136"/>
    </source>
</evidence>
<feature type="transmembrane region" description="Helical" evidence="8">
    <location>
        <begin position="182"/>
        <end position="204"/>
    </location>
</feature>
<feature type="transmembrane region" description="Helical" evidence="8">
    <location>
        <begin position="29"/>
        <end position="49"/>
    </location>
</feature>
<evidence type="ECO:0000259" key="9">
    <source>
        <dbReference type="Pfam" id="PF01618"/>
    </source>
</evidence>
<evidence type="ECO:0000256" key="3">
    <source>
        <dbReference type="ARBA" id="ARBA00022692"/>
    </source>
</evidence>
<evidence type="ECO:0000259" key="10">
    <source>
        <dbReference type="Pfam" id="PF20560"/>
    </source>
</evidence>
<keyword evidence="6 8" id="KW-0472">Membrane</keyword>
<comment type="subcellular location">
    <subcellularLocation>
        <location evidence="1">Cell membrane</location>
        <topology evidence="1">Multi-pass membrane protein</topology>
    </subcellularLocation>
    <subcellularLocation>
        <location evidence="7">Membrane</location>
        <topology evidence="7">Multi-pass membrane protein</topology>
    </subcellularLocation>
</comment>
<comment type="similarity">
    <text evidence="7">Belongs to the exbB/tolQ family.</text>
</comment>
<keyword evidence="7" id="KW-0653">Protein transport</keyword>
<keyword evidence="5 8" id="KW-1133">Transmembrane helix</keyword>
<dbReference type="AlphaFoldDB" id="A0A2R4W2R5"/>
<feature type="domain" description="Motility protein A N-terminal" evidence="10">
    <location>
        <begin position="6"/>
        <end position="92"/>
    </location>
</feature>
<dbReference type="GO" id="GO:0015031">
    <property type="term" value="P:protein transport"/>
    <property type="evidence" value="ECO:0007669"/>
    <property type="project" value="UniProtKB-KW"/>
</dbReference>
<dbReference type="OrthoDB" id="9806929at2"/>
<dbReference type="PANTHER" id="PTHR30433">
    <property type="entry name" value="CHEMOTAXIS PROTEIN MOTA"/>
    <property type="match status" value="1"/>
</dbReference>
<protein>
    <submittedName>
        <fullName evidence="11">Chemotaxis protein MotA</fullName>
    </submittedName>
</protein>
<name>A0A2R4W2R5_THEAF</name>
<proteinExistence type="inferred from homology"/>
<evidence type="ECO:0000256" key="2">
    <source>
        <dbReference type="ARBA" id="ARBA00022475"/>
    </source>
</evidence>
<dbReference type="EMBL" id="CP020921">
    <property type="protein sequence ID" value="AWB11101.1"/>
    <property type="molecule type" value="Genomic_DNA"/>
</dbReference>
<evidence type="ECO:0000313" key="11">
    <source>
        <dbReference type="EMBL" id="AWB11101.1"/>
    </source>
</evidence>
<feature type="transmembrane region" description="Helical" evidence="8">
    <location>
        <begin position="145"/>
        <end position="170"/>
    </location>
</feature>
<dbReference type="NCBIfam" id="NF006583">
    <property type="entry name" value="PRK09109.1"/>
    <property type="match status" value="1"/>
</dbReference>